<dbReference type="PRINTS" id="PR00719">
    <property type="entry name" value="LMWPTPASE"/>
</dbReference>
<evidence type="ECO:0000256" key="2">
    <source>
        <dbReference type="ARBA" id="ARBA00013064"/>
    </source>
</evidence>
<organism evidence="7 8">
    <name type="scientific">Palleronia marisminoris</name>
    <dbReference type="NCBI Taxonomy" id="315423"/>
    <lineage>
        <taxon>Bacteria</taxon>
        <taxon>Pseudomonadati</taxon>
        <taxon>Pseudomonadota</taxon>
        <taxon>Alphaproteobacteria</taxon>
        <taxon>Rhodobacterales</taxon>
        <taxon>Roseobacteraceae</taxon>
        <taxon>Palleronia</taxon>
    </lineage>
</organism>
<evidence type="ECO:0000259" key="6">
    <source>
        <dbReference type="SMART" id="SM00226"/>
    </source>
</evidence>
<dbReference type="InterPro" id="IPR036196">
    <property type="entry name" value="Ptyr_pPase_sf"/>
</dbReference>
<feature type="active site" evidence="5">
    <location>
        <position position="28"/>
    </location>
</feature>
<keyword evidence="8" id="KW-1185">Reference proteome</keyword>
<proteinExistence type="inferred from homology"/>
<evidence type="ECO:0000256" key="1">
    <source>
        <dbReference type="ARBA" id="ARBA00011063"/>
    </source>
</evidence>
<dbReference type="SUPFAM" id="SSF52788">
    <property type="entry name" value="Phosphotyrosine protein phosphatases I"/>
    <property type="match status" value="1"/>
</dbReference>
<evidence type="ECO:0000313" key="8">
    <source>
        <dbReference type="Proteomes" id="UP000193870"/>
    </source>
</evidence>
<dbReference type="Pfam" id="PF01451">
    <property type="entry name" value="LMWPc"/>
    <property type="match status" value="1"/>
</dbReference>
<dbReference type="EC" id="3.1.3.48" evidence="2"/>
<dbReference type="PANTHER" id="PTHR11717:SF7">
    <property type="entry name" value="LOW MOLECULAR WEIGHT PHOSPHOTYROSINE PROTEIN PHOSPHATASE"/>
    <property type="match status" value="1"/>
</dbReference>
<dbReference type="EMBL" id="FWFV01000002">
    <property type="protein sequence ID" value="SLN24807.1"/>
    <property type="molecule type" value="Genomic_DNA"/>
</dbReference>
<evidence type="ECO:0000256" key="4">
    <source>
        <dbReference type="ARBA" id="ARBA00022912"/>
    </source>
</evidence>
<evidence type="ECO:0000313" key="7">
    <source>
        <dbReference type="EMBL" id="SLN24807.1"/>
    </source>
</evidence>
<dbReference type="Gene3D" id="3.40.50.2300">
    <property type="match status" value="1"/>
</dbReference>
<comment type="similarity">
    <text evidence="1">Belongs to the low molecular weight phosphotyrosine protein phosphatase family.</text>
</comment>
<evidence type="ECO:0000256" key="3">
    <source>
        <dbReference type="ARBA" id="ARBA00022801"/>
    </source>
</evidence>
<evidence type="ECO:0000256" key="5">
    <source>
        <dbReference type="PIRSR" id="PIRSR617867-1"/>
    </source>
</evidence>
<dbReference type="InterPro" id="IPR023485">
    <property type="entry name" value="Ptyr_pPase"/>
</dbReference>
<protein>
    <recommendedName>
        <fullName evidence="2">protein-tyrosine-phosphatase</fullName>
        <ecNumber evidence="2">3.1.3.48</ecNumber>
    </recommendedName>
</protein>
<feature type="active site" description="Proton donor" evidence="5">
    <location>
        <position position="136"/>
    </location>
</feature>
<feature type="active site" description="Nucleophile" evidence="5">
    <location>
        <position position="22"/>
    </location>
</feature>
<dbReference type="STRING" id="315423.SAMN04488020_102393"/>
<reference evidence="7 8" key="1">
    <citation type="submission" date="2017-03" db="EMBL/GenBank/DDBJ databases">
        <authorList>
            <person name="Afonso C.L."/>
            <person name="Miller P.J."/>
            <person name="Scott M.A."/>
            <person name="Spackman E."/>
            <person name="Goraichik I."/>
            <person name="Dimitrov K.M."/>
            <person name="Suarez D.L."/>
            <person name="Swayne D.E."/>
        </authorList>
    </citation>
    <scope>NUCLEOTIDE SEQUENCE [LARGE SCALE GENOMIC DNA]</scope>
    <source>
        <strain evidence="7 8">CECT 7066</strain>
    </source>
</reference>
<name>A0A1Y5RT45_9RHOB</name>
<feature type="domain" description="Phosphotyrosine protein phosphatase I" evidence="6">
    <location>
        <begin position="16"/>
        <end position="160"/>
    </location>
</feature>
<gene>
    <name evidence="7" type="primary">yfkJ</name>
    <name evidence="7" type="ORF">PAM7066_00888</name>
</gene>
<dbReference type="AlphaFoldDB" id="A0A1Y5RT45"/>
<sequence length="162" mass="17484">MWKWLDGPASVGSMTKRILFVCLGNICRSPAAEVVLRVKASEAGLELEIDSAGTGDWHVGEPPHPPMVRAARARGYDMSALRGRQVTAVDFARFDLIVVADEANLRDVEALRPSGDTTPVRLFAPYAGGAERSIPDPYHTGDFDGALQLVERAAAELVAQLQ</sequence>
<dbReference type="Proteomes" id="UP000193870">
    <property type="component" value="Unassembled WGS sequence"/>
</dbReference>
<accession>A0A1Y5RT45</accession>
<dbReference type="PANTHER" id="PTHR11717">
    <property type="entry name" value="LOW MOLECULAR WEIGHT PROTEIN TYROSINE PHOSPHATASE"/>
    <property type="match status" value="1"/>
</dbReference>
<dbReference type="GO" id="GO:0004725">
    <property type="term" value="F:protein tyrosine phosphatase activity"/>
    <property type="evidence" value="ECO:0007669"/>
    <property type="project" value="UniProtKB-EC"/>
</dbReference>
<keyword evidence="3 7" id="KW-0378">Hydrolase</keyword>
<dbReference type="SMART" id="SM00226">
    <property type="entry name" value="LMWPc"/>
    <property type="match status" value="1"/>
</dbReference>
<dbReference type="InterPro" id="IPR050438">
    <property type="entry name" value="LMW_PTPase"/>
</dbReference>
<dbReference type="InterPro" id="IPR017867">
    <property type="entry name" value="Tyr_phospatase_low_mol_wt"/>
</dbReference>
<dbReference type="CDD" id="cd16343">
    <property type="entry name" value="LMWPTP"/>
    <property type="match status" value="1"/>
</dbReference>
<keyword evidence="4" id="KW-0904">Protein phosphatase</keyword>